<comment type="subcellular location">
    <subcellularLocation>
        <location evidence="3 16">Cytoplasm</location>
    </subcellularLocation>
</comment>
<dbReference type="GO" id="GO:0046872">
    <property type="term" value="F:metal ion binding"/>
    <property type="evidence" value="ECO:0007669"/>
    <property type="project" value="UniProtKB-KW"/>
</dbReference>
<dbReference type="GO" id="GO:0015937">
    <property type="term" value="P:coenzyme A biosynthetic process"/>
    <property type="evidence" value="ECO:0007669"/>
    <property type="project" value="UniProtKB-UniRule"/>
</dbReference>
<dbReference type="Proteomes" id="UP000698963">
    <property type="component" value="Unassembled WGS sequence"/>
</dbReference>
<dbReference type="InterPro" id="IPR043129">
    <property type="entry name" value="ATPase_NBD"/>
</dbReference>
<evidence type="ECO:0000256" key="12">
    <source>
        <dbReference type="ARBA" id="ARBA00022958"/>
    </source>
</evidence>
<evidence type="ECO:0000256" key="6">
    <source>
        <dbReference type="ARBA" id="ARBA00012102"/>
    </source>
</evidence>
<feature type="binding site" evidence="16">
    <location>
        <position position="137"/>
    </location>
    <ligand>
        <name>ATP</name>
        <dbReference type="ChEBI" id="CHEBI:30616"/>
    </ligand>
</feature>
<comment type="subunit">
    <text evidence="5 16">Homodimer.</text>
</comment>
<keyword evidence="12 16" id="KW-0630">Potassium</keyword>
<dbReference type="RefSeq" id="WP_304122709.1">
    <property type="nucleotide sequence ID" value="NZ_DYZA01000170.1"/>
</dbReference>
<keyword evidence="9 16" id="KW-0547">Nucleotide-binding</keyword>
<dbReference type="Pfam" id="PF03309">
    <property type="entry name" value="Pan_kinase"/>
    <property type="match status" value="1"/>
</dbReference>
<comment type="caution">
    <text evidence="17">The sequence shown here is derived from an EMBL/GenBank/DDBJ whole genome shotgun (WGS) entry which is preliminary data.</text>
</comment>
<proteinExistence type="inferred from homology"/>
<dbReference type="EC" id="2.7.1.33" evidence="6 16"/>
<reference evidence="17" key="1">
    <citation type="journal article" date="2021" name="PeerJ">
        <title>Extensive microbial diversity within the chicken gut microbiome revealed by metagenomics and culture.</title>
        <authorList>
            <person name="Gilroy R."/>
            <person name="Ravi A."/>
            <person name="Getino M."/>
            <person name="Pursley I."/>
            <person name="Horton D.L."/>
            <person name="Alikhan N.F."/>
            <person name="Baker D."/>
            <person name="Gharbi K."/>
            <person name="Hall N."/>
            <person name="Watson M."/>
            <person name="Adriaenssens E.M."/>
            <person name="Foster-Nyarko E."/>
            <person name="Jarju S."/>
            <person name="Secka A."/>
            <person name="Antonio M."/>
            <person name="Oren A."/>
            <person name="Chaudhuri R.R."/>
            <person name="La Ragione R."/>
            <person name="Hildebrand F."/>
            <person name="Pallen M.J."/>
        </authorList>
    </citation>
    <scope>NUCLEOTIDE SEQUENCE</scope>
    <source>
        <strain evidence="17">ChiGjej2B2-19336</strain>
    </source>
</reference>
<dbReference type="InterPro" id="IPR004619">
    <property type="entry name" value="Type_III_PanK"/>
</dbReference>
<organism evidence="17 18">
    <name type="scientific">Mailhella massiliensis</name>
    <dbReference type="NCBI Taxonomy" id="1903261"/>
    <lineage>
        <taxon>Bacteria</taxon>
        <taxon>Pseudomonadati</taxon>
        <taxon>Thermodesulfobacteriota</taxon>
        <taxon>Desulfovibrionia</taxon>
        <taxon>Desulfovibrionales</taxon>
        <taxon>Desulfovibrionaceae</taxon>
        <taxon>Mailhella</taxon>
    </lineage>
</organism>
<dbReference type="NCBIfam" id="NF009855">
    <property type="entry name" value="PRK13321.1"/>
    <property type="match status" value="1"/>
</dbReference>
<feature type="binding site" evidence="16">
    <location>
        <position position="134"/>
    </location>
    <ligand>
        <name>K(+)</name>
        <dbReference type="ChEBI" id="CHEBI:29103"/>
    </ligand>
</feature>
<evidence type="ECO:0000256" key="2">
    <source>
        <dbReference type="ARBA" id="ARBA00001958"/>
    </source>
</evidence>
<feature type="binding site" evidence="16">
    <location>
        <begin position="110"/>
        <end position="113"/>
    </location>
    <ligand>
        <name>substrate</name>
    </ligand>
</feature>
<comment type="similarity">
    <text evidence="14 16">Belongs to the type III pantothenate kinase family.</text>
</comment>
<feature type="active site" description="Proton acceptor" evidence="16">
    <location>
        <position position="112"/>
    </location>
</feature>
<comment type="catalytic activity">
    <reaction evidence="1 16">
        <text>(R)-pantothenate + ATP = (R)-4'-phosphopantothenate + ADP + H(+)</text>
        <dbReference type="Rhea" id="RHEA:16373"/>
        <dbReference type="ChEBI" id="CHEBI:10986"/>
        <dbReference type="ChEBI" id="CHEBI:15378"/>
        <dbReference type="ChEBI" id="CHEBI:29032"/>
        <dbReference type="ChEBI" id="CHEBI:30616"/>
        <dbReference type="ChEBI" id="CHEBI:456216"/>
        <dbReference type="EC" id="2.7.1.33"/>
    </reaction>
</comment>
<evidence type="ECO:0000313" key="17">
    <source>
        <dbReference type="EMBL" id="HJD97662.1"/>
    </source>
</evidence>
<name>A0A921AWJ7_9BACT</name>
<dbReference type="GO" id="GO:0005737">
    <property type="term" value="C:cytoplasm"/>
    <property type="evidence" value="ECO:0007669"/>
    <property type="project" value="UniProtKB-SubCell"/>
</dbReference>
<dbReference type="HAMAP" id="MF_01274">
    <property type="entry name" value="Pantothen_kinase_3"/>
    <property type="match status" value="1"/>
</dbReference>
<gene>
    <name evidence="16" type="primary">coaX</name>
    <name evidence="17" type="ORF">K8W16_08465</name>
</gene>
<comment type="cofactor">
    <cofactor evidence="16">
        <name>NH4(+)</name>
        <dbReference type="ChEBI" id="CHEBI:28938"/>
    </cofactor>
    <cofactor evidence="16">
        <name>K(+)</name>
        <dbReference type="ChEBI" id="CHEBI:29103"/>
    </cofactor>
    <text evidence="16">A monovalent cation. Ammonium or potassium.</text>
</comment>
<evidence type="ECO:0000256" key="11">
    <source>
        <dbReference type="ARBA" id="ARBA00022840"/>
    </source>
</evidence>
<keyword evidence="16" id="KW-0479">Metal-binding</keyword>
<evidence type="ECO:0000256" key="7">
    <source>
        <dbReference type="ARBA" id="ARBA00022490"/>
    </source>
</evidence>
<dbReference type="PANTHER" id="PTHR34265">
    <property type="entry name" value="TYPE III PANTOTHENATE KINASE"/>
    <property type="match status" value="1"/>
</dbReference>
<evidence type="ECO:0000256" key="4">
    <source>
        <dbReference type="ARBA" id="ARBA00005225"/>
    </source>
</evidence>
<dbReference type="PANTHER" id="PTHR34265:SF1">
    <property type="entry name" value="TYPE III PANTOTHENATE KINASE"/>
    <property type="match status" value="1"/>
</dbReference>
<dbReference type="GO" id="GO:0005524">
    <property type="term" value="F:ATP binding"/>
    <property type="evidence" value="ECO:0007669"/>
    <property type="project" value="UniProtKB-UniRule"/>
</dbReference>
<evidence type="ECO:0000256" key="8">
    <source>
        <dbReference type="ARBA" id="ARBA00022679"/>
    </source>
</evidence>
<accession>A0A921AWJ7</accession>
<evidence type="ECO:0000256" key="13">
    <source>
        <dbReference type="ARBA" id="ARBA00022993"/>
    </source>
</evidence>
<sequence>MSEQLLLADIGNTCIKLVFARPDALQAAYSLPTRAQHTADSLGLSLLQLLSLQGLAAKDLAACVVCSVVPDVNTLFQEACRKYLGKAPLSFPGDFTIDMKNGYDQPQEVGADRLLAAFAARKLFPDTPSLISVDFGTATTFDCVSGNTYLGGLICPGLFSSRNALAANTAKLPRISLEMTDSRVSIGKSTITSMNHGFLFGFAAMTEGLCERLKEELPGPTFVVGTGGAAHDLARICRAFDAVRPDLILEGLRLLWAGGGACASK</sequence>
<evidence type="ECO:0000256" key="9">
    <source>
        <dbReference type="ARBA" id="ARBA00022741"/>
    </source>
</evidence>
<evidence type="ECO:0000256" key="16">
    <source>
        <dbReference type="HAMAP-Rule" id="MF_01274"/>
    </source>
</evidence>
<keyword evidence="8 16" id="KW-0808">Transferase</keyword>
<feature type="binding site" evidence="16">
    <location>
        <begin position="9"/>
        <end position="16"/>
    </location>
    <ligand>
        <name>ATP</name>
        <dbReference type="ChEBI" id="CHEBI:30616"/>
    </ligand>
</feature>
<dbReference type="EMBL" id="DYZA01000170">
    <property type="protein sequence ID" value="HJD97662.1"/>
    <property type="molecule type" value="Genomic_DNA"/>
</dbReference>
<evidence type="ECO:0000256" key="3">
    <source>
        <dbReference type="ARBA" id="ARBA00004496"/>
    </source>
</evidence>
<feature type="binding site" evidence="16">
    <location>
        <position position="190"/>
    </location>
    <ligand>
        <name>substrate</name>
    </ligand>
</feature>
<feature type="binding site" evidence="16">
    <location>
        <position position="103"/>
    </location>
    <ligand>
        <name>substrate</name>
    </ligand>
</feature>
<comment type="cofactor">
    <cofactor evidence="2">
        <name>K(+)</name>
        <dbReference type="ChEBI" id="CHEBI:29103"/>
    </cofactor>
</comment>
<dbReference type="NCBIfam" id="TIGR00671">
    <property type="entry name" value="baf"/>
    <property type="match status" value="1"/>
</dbReference>
<dbReference type="GO" id="GO:0004594">
    <property type="term" value="F:pantothenate kinase activity"/>
    <property type="evidence" value="ECO:0007669"/>
    <property type="project" value="UniProtKB-UniRule"/>
</dbReference>
<evidence type="ECO:0000313" key="18">
    <source>
        <dbReference type="Proteomes" id="UP000698963"/>
    </source>
</evidence>
<reference evidence="17" key="2">
    <citation type="submission" date="2021-09" db="EMBL/GenBank/DDBJ databases">
        <authorList>
            <person name="Gilroy R."/>
        </authorList>
    </citation>
    <scope>NUCLEOTIDE SEQUENCE</scope>
    <source>
        <strain evidence="17">ChiGjej2B2-19336</strain>
    </source>
</reference>
<comment type="pathway">
    <text evidence="4 16">Cofactor biosynthesis; coenzyme A biosynthesis; CoA from (R)-pantothenate: step 1/5.</text>
</comment>
<evidence type="ECO:0000256" key="5">
    <source>
        <dbReference type="ARBA" id="ARBA00011738"/>
    </source>
</evidence>
<protein>
    <recommendedName>
        <fullName evidence="15 16">Type III pantothenate kinase</fullName>
        <ecNumber evidence="6 16">2.7.1.33</ecNumber>
    </recommendedName>
    <alternativeName>
        <fullName evidence="16">PanK-III</fullName>
    </alternativeName>
    <alternativeName>
        <fullName evidence="16">Pantothenic acid kinase</fullName>
    </alternativeName>
</protein>
<dbReference type="CDD" id="cd24015">
    <property type="entry name" value="ASKHA_NBD_PanK-III"/>
    <property type="match status" value="1"/>
</dbReference>
<evidence type="ECO:0000256" key="14">
    <source>
        <dbReference type="ARBA" id="ARBA00038036"/>
    </source>
</evidence>
<dbReference type="AlphaFoldDB" id="A0A921AWJ7"/>
<keyword evidence="11 16" id="KW-0067">ATP-binding</keyword>
<keyword evidence="13 16" id="KW-0173">Coenzyme A biosynthesis</keyword>
<comment type="function">
    <text evidence="16">Catalyzes the phosphorylation of pantothenate (Pan), the first step in CoA biosynthesis.</text>
</comment>
<keyword evidence="7 16" id="KW-0963">Cytoplasm</keyword>
<dbReference type="SUPFAM" id="SSF53067">
    <property type="entry name" value="Actin-like ATPase domain"/>
    <property type="match status" value="2"/>
</dbReference>
<dbReference type="Gene3D" id="3.30.420.40">
    <property type="match status" value="2"/>
</dbReference>
<evidence type="ECO:0000256" key="1">
    <source>
        <dbReference type="ARBA" id="ARBA00001206"/>
    </source>
</evidence>
<evidence type="ECO:0000256" key="15">
    <source>
        <dbReference type="ARBA" id="ARBA00040883"/>
    </source>
</evidence>
<keyword evidence="10 16" id="KW-0418">Kinase</keyword>
<evidence type="ECO:0000256" key="10">
    <source>
        <dbReference type="ARBA" id="ARBA00022777"/>
    </source>
</evidence>